<proteinExistence type="predicted"/>
<protein>
    <recommendedName>
        <fullName evidence="2">Tail protein</fullName>
    </recommendedName>
</protein>
<sequence>MNIEFEPSGTQVKKGYALVKLNCFPDKATNKPLYDKCFVSVRDIGAGYQGEVDIEGTPLNQSAYDRWYNKLPITQQLNPCLCHFMKVPENVTDLSGYTERHFDPNTIATLDAILLRPDSAHYVSPLMRAKREPCEIVKTEDILDLVSSINLRFKDLPIFTLNGSLPLDIQPKSIDIGMAAIDRDLSGGVAVQSYINGENPANATGGLDSLEVWLNTTGTIDIGTASEGAPNVMTSRDYHSCGSVASGSKITITSEVSVDVVIGDFLGISGPSYSAALNERTASSGAGYWYQTTTDFATGFTDKTLTWYTPRAVSVYATGTEVGGLSIPIVMHHRFLQGNS</sequence>
<organism evidence="1">
    <name type="scientific">viral metagenome</name>
    <dbReference type="NCBI Taxonomy" id="1070528"/>
    <lineage>
        <taxon>unclassified sequences</taxon>
        <taxon>metagenomes</taxon>
        <taxon>organismal metagenomes</taxon>
    </lineage>
</organism>
<reference evidence="1" key="1">
    <citation type="submission" date="2020-03" db="EMBL/GenBank/DDBJ databases">
        <title>The deep terrestrial virosphere.</title>
        <authorList>
            <person name="Holmfeldt K."/>
            <person name="Nilsson E."/>
            <person name="Simone D."/>
            <person name="Lopez-Fernandez M."/>
            <person name="Wu X."/>
            <person name="de Brujin I."/>
            <person name="Lundin D."/>
            <person name="Andersson A."/>
            <person name="Bertilsson S."/>
            <person name="Dopson M."/>
        </authorList>
    </citation>
    <scope>NUCLEOTIDE SEQUENCE</scope>
    <source>
        <strain evidence="1">MM415A02534</strain>
    </source>
</reference>
<accession>A0A6M3JSI5</accession>
<evidence type="ECO:0008006" key="2">
    <source>
        <dbReference type="Google" id="ProtNLM"/>
    </source>
</evidence>
<dbReference type="AlphaFoldDB" id="A0A6M3JSI5"/>
<gene>
    <name evidence="1" type="ORF">MM415A02534_0008</name>
</gene>
<evidence type="ECO:0000313" key="1">
    <source>
        <dbReference type="EMBL" id="QJA72984.1"/>
    </source>
</evidence>
<dbReference type="EMBL" id="MT141993">
    <property type="protein sequence ID" value="QJA72984.1"/>
    <property type="molecule type" value="Genomic_DNA"/>
</dbReference>
<name>A0A6M3JSI5_9ZZZZ</name>